<evidence type="ECO:0000313" key="3">
    <source>
        <dbReference type="Proteomes" id="UP000215215"/>
    </source>
</evidence>
<sequence>MSHNPWIWFAAFLTLCTFSFLWRDNPFYKFAEHLFVGVSVGYTITILYHNSFMPRVWEPIVINHQYFVLLPTLLGLLAFAIFFKNISWLIRYPIAFVMGSSCGISVPRSFEGYIFRHMQGTITAISPGQSPFLLISNIVMVIGVIATLLYFYFSIEHKGIMGKAANVGIWYIMLAFGASFGYTVMARVSLLIGRLQFLLHDWLGIIG</sequence>
<feature type="transmembrane region" description="Helical" evidence="1">
    <location>
        <begin position="64"/>
        <end position="83"/>
    </location>
</feature>
<feature type="transmembrane region" description="Helical" evidence="1">
    <location>
        <begin position="34"/>
        <end position="52"/>
    </location>
</feature>
<keyword evidence="1" id="KW-1133">Transmembrane helix</keyword>
<reference evidence="2 3" key="1">
    <citation type="submission" date="2017-07" db="EMBL/GenBank/DDBJ databases">
        <title>Recovery of genomes from metagenomes via a dereplication, aggregation, and scoring strategy.</title>
        <authorList>
            <person name="Sieber C.M."/>
            <person name="Probst A.J."/>
            <person name="Sharrar A."/>
            <person name="Thomas B.C."/>
            <person name="Hess M."/>
            <person name="Tringe S.G."/>
            <person name="Banfield J.F."/>
        </authorList>
    </citation>
    <scope>NUCLEOTIDE SEQUENCE [LARGE SCALE GENOMIC DNA]</scope>
    <source>
        <strain evidence="2">JGI_Cruoil_03_44_89</strain>
    </source>
</reference>
<feature type="transmembrane region" description="Helical" evidence="1">
    <location>
        <begin position="90"/>
        <end position="110"/>
    </location>
</feature>
<keyword evidence="1" id="KW-0472">Membrane</keyword>
<dbReference type="AlphaFoldDB" id="A0A235BYK7"/>
<dbReference type="EMBL" id="NOZQ01000026">
    <property type="protein sequence ID" value="OYD17286.1"/>
    <property type="molecule type" value="Genomic_DNA"/>
</dbReference>
<gene>
    <name evidence="2" type="ORF">CH333_01435</name>
</gene>
<evidence type="ECO:0000313" key="2">
    <source>
        <dbReference type="EMBL" id="OYD17286.1"/>
    </source>
</evidence>
<evidence type="ECO:0000256" key="1">
    <source>
        <dbReference type="SAM" id="Phobius"/>
    </source>
</evidence>
<protein>
    <submittedName>
        <fullName evidence="2">Uncharacterized protein</fullName>
    </submittedName>
</protein>
<dbReference type="Proteomes" id="UP000215215">
    <property type="component" value="Unassembled WGS sequence"/>
</dbReference>
<proteinExistence type="predicted"/>
<name>A0A235BYK7_UNCW3</name>
<feature type="transmembrane region" description="Helical" evidence="1">
    <location>
        <begin position="165"/>
        <end position="185"/>
    </location>
</feature>
<comment type="caution">
    <text evidence="2">The sequence shown here is derived from an EMBL/GenBank/DDBJ whole genome shotgun (WGS) entry which is preliminary data.</text>
</comment>
<feature type="transmembrane region" description="Helical" evidence="1">
    <location>
        <begin position="130"/>
        <end position="153"/>
    </location>
</feature>
<keyword evidence="1" id="KW-0812">Transmembrane</keyword>
<feature type="transmembrane region" description="Helical" evidence="1">
    <location>
        <begin position="6"/>
        <end position="22"/>
    </location>
</feature>
<accession>A0A235BYK7</accession>
<organism evidence="2 3">
    <name type="scientific">candidate division WOR-3 bacterium JGI_Cruoil_03_44_89</name>
    <dbReference type="NCBI Taxonomy" id="1973748"/>
    <lineage>
        <taxon>Bacteria</taxon>
        <taxon>Bacteria division WOR-3</taxon>
    </lineage>
</organism>